<feature type="compositionally biased region" description="Basic residues" evidence="1">
    <location>
        <begin position="178"/>
        <end position="212"/>
    </location>
</feature>
<protein>
    <submittedName>
        <fullName evidence="2">Putative mkiaa0324 protein-like protein</fullName>
    </submittedName>
</protein>
<proteinExistence type="predicted"/>
<name>A0A1E1J9Y5_LEIGU</name>
<reference evidence="2" key="1">
    <citation type="submission" date="2012-08" db="EMBL/GenBank/DDBJ databases">
        <title>Comparative genomics of metastatic and non-metastatic Leishmania guyanensis provides insights into polygenic factors involved in Leishmania RNA virus infection.</title>
        <authorList>
            <person name="Smith D."/>
            <person name="Hertz-Fowler C."/>
            <person name="Martin R."/>
            <person name="Dickens N."/>
            <person name="Fasel N."/>
            <person name="Falquet L."/>
            <person name="Beverley S."/>
            <person name="Zangger H."/>
            <person name="Calderon-Copete S."/>
            <person name="Mottram J."/>
            <person name="Xenarios I."/>
        </authorList>
    </citation>
    <scope>NUCLEOTIDE SEQUENCE</scope>
    <source>
        <strain evidence="2">MHOM/BR/75/M4147/SSU:IR2SAT-LUC</strain>
    </source>
</reference>
<gene>
    <name evidence="2" type="primary">LgM4147LRVhigh.35.02280.00570</name>
    <name evidence="2" type="ORF">BN36_3573200</name>
</gene>
<feature type="region of interest" description="Disordered" evidence="1">
    <location>
        <begin position="389"/>
        <end position="420"/>
    </location>
</feature>
<feature type="compositionally biased region" description="Basic residues" evidence="1">
    <location>
        <begin position="277"/>
        <end position="330"/>
    </location>
</feature>
<feature type="region of interest" description="Disordered" evidence="1">
    <location>
        <begin position="178"/>
        <end position="330"/>
    </location>
</feature>
<evidence type="ECO:0000256" key="1">
    <source>
        <dbReference type="SAM" id="MobiDB-lite"/>
    </source>
</evidence>
<feature type="compositionally biased region" description="Basic residues" evidence="1">
    <location>
        <begin position="226"/>
        <end position="237"/>
    </location>
</feature>
<organism evidence="2">
    <name type="scientific">Leishmania guyanensis</name>
    <dbReference type="NCBI Taxonomy" id="5670"/>
    <lineage>
        <taxon>Eukaryota</taxon>
        <taxon>Discoba</taxon>
        <taxon>Euglenozoa</taxon>
        <taxon>Kinetoplastea</taxon>
        <taxon>Metakinetoplastina</taxon>
        <taxon>Trypanosomatida</taxon>
        <taxon>Trypanosomatidae</taxon>
        <taxon>Leishmaniinae</taxon>
        <taxon>Leishmania</taxon>
        <taxon>Leishmania guyanensis species complex</taxon>
    </lineage>
</organism>
<evidence type="ECO:0000313" key="2">
    <source>
        <dbReference type="EMBL" id="CCM19839.1"/>
    </source>
</evidence>
<dbReference type="EMBL" id="CALQ01001888">
    <property type="protein sequence ID" value="CCM19839.1"/>
    <property type="molecule type" value="Genomic_DNA"/>
</dbReference>
<dbReference type="AlphaFoldDB" id="A0A1E1J9Y5"/>
<accession>A0A1E1J9Y5</accession>
<sequence>MFSRSMQALLIRRPPFASFFKAVSVPLKTTKPPLRMKAAGILWRKTAPQYGSRFSEPRVAAALQVYRKEAPLINRQVRMTARPGRRSAAAASQRKLVRTTDTKLKAIRVKRRQQHKKRAATPFAAFRAEVMRRTKLPSTEASRKRVLRMWVMTGQQRSLSAPKRVEMAVRLLNKNRKHTKRLSRKMSRKIAKRRSKHADHRSAKRPARRSSHKLATSTKFRIASGKTKRGLRVRPSRKATALKLKSVPSKRGARRVPKKLASPKLHLARNAAAKPSASKKKAAGRSKVPKLRASRKTAASKRRARKTFRATSRRSKLQRTVAKRRTSAARHRRNPYLRFYRYMRLTGLIPNHPKILGSRQIKALWAETHALKGLNRRIARATELLEKRTGLKSMVSPPSVRRPARKDQSSRRRVSLPSPAPVARKDLNLLTLKQSDIKVPRYYRRNPFGATYAALLPVLRDIPSSTRMSKVAKAWTHTSMKDDKRSAKARIAAVAEAMRS</sequence>